<dbReference type="Pfam" id="PF10025">
    <property type="entry name" value="DUF2267"/>
    <property type="match status" value="1"/>
</dbReference>
<evidence type="ECO:0000313" key="1">
    <source>
        <dbReference type="EMBL" id="MEP0949111.1"/>
    </source>
</evidence>
<dbReference type="RefSeq" id="WP_190694151.1">
    <property type="nucleotide sequence ID" value="NZ_JAMPKX010000010.1"/>
</dbReference>
<comment type="caution">
    <text evidence="1">The sequence shown here is derived from an EMBL/GenBank/DDBJ whole genome shotgun (WGS) entry which is preliminary data.</text>
</comment>
<dbReference type="InterPro" id="IPR038282">
    <property type="entry name" value="DUF2267_sf"/>
</dbReference>
<evidence type="ECO:0000313" key="2">
    <source>
        <dbReference type="Proteomes" id="UP001482513"/>
    </source>
</evidence>
<organism evidence="1 2">
    <name type="scientific">Leptolyngbya subtilissima DQ-A4</name>
    <dbReference type="NCBI Taxonomy" id="2933933"/>
    <lineage>
        <taxon>Bacteria</taxon>
        <taxon>Bacillati</taxon>
        <taxon>Cyanobacteriota</taxon>
        <taxon>Cyanophyceae</taxon>
        <taxon>Leptolyngbyales</taxon>
        <taxon>Leptolyngbyaceae</taxon>
        <taxon>Leptolyngbya group</taxon>
        <taxon>Leptolyngbya</taxon>
    </lineage>
</organism>
<dbReference type="InterPro" id="IPR018727">
    <property type="entry name" value="DUF2267"/>
</dbReference>
<dbReference type="Proteomes" id="UP001482513">
    <property type="component" value="Unassembled WGS sequence"/>
</dbReference>
<gene>
    <name evidence="1" type="ORF">NC992_19680</name>
</gene>
<protein>
    <submittedName>
        <fullName evidence="1">DUF2267 domain-containing protein</fullName>
    </submittedName>
</protein>
<sequence>MASQTQQQSFLDKVIERSSLKTANDAERATNIVFRILRDMMLNKTSDQIEKDLKAGASESEQEVLDLWKDPNVMVAFFSRISPAQNLHIKPGTFMLRLQQEGALPSGVAPEEVTAAVFSAMKEILPAERNQEIASILPGEIRQIWEQA</sequence>
<reference evidence="1 2" key="1">
    <citation type="submission" date="2022-04" db="EMBL/GenBank/DDBJ databases">
        <title>Positive selection, recombination, and allopatry shape intraspecific diversity of widespread and dominant cyanobacteria.</title>
        <authorList>
            <person name="Wei J."/>
            <person name="Shu W."/>
            <person name="Hu C."/>
        </authorList>
    </citation>
    <scope>NUCLEOTIDE SEQUENCE [LARGE SCALE GENOMIC DNA]</scope>
    <source>
        <strain evidence="1 2">DQ-A4</strain>
    </source>
</reference>
<keyword evidence="2" id="KW-1185">Reference proteome</keyword>
<name>A0ABV0K995_9CYAN</name>
<accession>A0ABV0K995</accession>
<dbReference type="Gene3D" id="1.10.490.110">
    <property type="entry name" value="Uncharacterized conserved protein DUF2267"/>
    <property type="match status" value="1"/>
</dbReference>
<dbReference type="EMBL" id="JAMPKX010000010">
    <property type="protein sequence ID" value="MEP0949111.1"/>
    <property type="molecule type" value="Genomic_DNA"/>
</dbReference>
<proteinExistence type="predicted"/>